<dbReference type="GO" id="GO:0006508">
    <property type="term" value="P:proteolysis"/>
    <property type="evidence" value="ECO:0007669"/>
    <property type="project" value="InterPro"/>
</dbReference>
<accession>E8X6R8</accession>
<dbReference type="SUPFAM" id="SSF82171">
    <property type="entry name" value="DPP6 N-terminal domain-like"/>
    <property type="match status" value="1"/>
</dbReference>
<dbReference type="AlphaFoldDB" id="E8X6R8"/>
<evidence type="ECO:0000313" key="7">
    <source>
        <dbReference type="Proteomes" id="UP000000343"/>
    </source>
</evidence>
<dbReference type="PRINTS" id="PR00862">
    <property type="entry name" value="PROLIGOPTASE"/>
</dbReference>
<dbReference type="HOGENOM" id="CLU_008615_2_1_0"/>
<dbReference type="Gene3D" id="2.120.10.60">
    <property type="entry name" value="Tricorn protease N-terminal domain"/>
    <property type="match status" value="1"/>
</dbReference>
<keyword evidence="4" id="KW-0732">Signal</keyword>
<feature type="signal peptide" evidence="4">
    <location>
        <begin position="1"/>
        <end position="17"/>
    </location>
</feature>
<proteinExistence type="predicted"/>
<dbReference type="Gene3D" id="2.120.10.30">
    <property type="entry name" value="TolB, C-terminal domain"/>
    <property type="match status" value="1"/>
</dbReference>
<protein>
    <submittedName>
        <fullName evidence="6">WD40-like beta Propeller containing protein</fullName>
    </submittedName>
</protein>
<keyword evidence="1" id="KW-0378">Hydrolase</keyword>
<gene>
    <name evidence="6" type="ordered locus">AciX9_3942</name>
</gene>
<feature type="chain" id="PRO_5003233750" evidence="4">
    <location>
        <begin position="18"/>
        <end position="621"/>
    </location>
</feature>
<dbReference type="InterPro" id="IPR001375">
    <property type="entry name" value="Peptidase_S9_cat"/>
</dbReference>
<evidence type="ECO:0000259" key="5">
    <source>
        <dbReference type="Pfam" id="PF00326"/>
    </source>
</evidence>
<keyword evidence="7" id="KW-1185">Reference proteome</keyword>
<dbReference type="OrthoDB" id="108903at2"/>
<dbReference type="RefSeq" id="WP_013582236.1">
    <property type="nucleotide sequence ID" value="NC_015065.1"/>
</dbReference>
<evidence type="ECO:0000313" key="6">
    <source>
        <dbReference type="EMBL" id="ADW71218.1"/>
    </source>
</evidence>
<evidence type="ECO:0000256" key="1">
    <source>
        <dbReference type="ARBA" id="ARBA00022801"/>
    </source>
</evidence>
<dbReference type="PANTHER" id="PTHR42776">
    <property type="entry name" value="SERINE PEPTIDASE S9 FAMILY MEMBER"/>
    <property type="match status" value="1"/>
</dbReference>
<dbReference type="InterPro" id="IPR011042">
    <property type="entry name" value="6-blade_b-propeller_TolB-like"/>
</dbReference>
<keyword evidence="2" id="KW-0645">Protease</keyword>
<dbReference type="InterPro" id="IPR002470">
    <property type="entry name" value="Peptidase_S9A"/>
</dbReference>
<keyword evidence="2" id="KW-0720">Serine protease</keyword>
<reference evidence="7" key="1">
    <citation type="submission" date="2011-01" db="EMBL/GenBank/DDBJ databases">
        <title>Complete sequence of plasmid2 of Acidobacterium sp. MP5ACTX9.</title>
        <authorList>
            <consortium name="US DOE Joint Genome Institute"/>
            <person name="Lucas S."/>
            <person name="Copeland A."/>
            <person name="Lapidus A."/>
            <person name="Cheng J.-F."/>
            <person name="Goodwin L."/>
            <person name="Pitluck S."/>
            <person name="Teshima H."/>
            <person name="Detter J.C."/>
            <person name="Han C."/>
            <person name="Tapia R."/>
            <person name="Land M."/>
            <person name="Hauser L."/>
            <person name="Kyrpides N."/>
            <person name="Ivanova N."/>
            <person name="Ovchinnikova G."/>
            <person name="Pagani I."/>
            <person name="Rawat S.R."/>
            <person name="Mannisto M."/>
            <person name="Haggblom M.M."/>
            <person name="Woyke T."/>
        </authorList>
    </citation>
    <scope>NUCLEOTIDE SEQUENCE [LARGE SCALE GENOMIC DNA]</scope>
    <source>
        <strain evidence="7">MP5ACTX9</strain>
        <plasmid evidence="7">Plasmid pACIX902</plasmid>
    </source>
</reference>
<sequence length="621" mass="67281">MRRFRLLSLGVALTLFATPHGGFSQERVALTLQDLLSVDAQVDAAISLDGKTLAFGRAGQIVLMPASGGWPETLTSTQGGKNGLAWSPDGRSIAYASNGNIWLVSVSGGAPKRLTNAPAGGGDPRQSADRAPSWSPDGRWILFESGRRGVNSIMVVSPDGAVTSFLTPPRLEATSAKFSPKGDQIVYTTRARDYFSGRLETLRFDTQSGQPAGKPTILYTAPVDRGGGWSIRGADWSPDGKTLVTVLQNSGWEHIYTLPASGGAPRQITDGQFEDTDPIYSPDGKHIAFISSRGLLEARNVFIMLATGGEPTQLAKFEVPGMVSQVQWSPDSRKLYFNHLSPVETSNLLVQDLGSTSAPSYLTHTTPVNFKAAARVPERVTWKGLDGKEIVGMLYTPVAPKPGIPPKYPALLWIHGGPEAQDGYKFDAWAQYLTQQGYVVLEPNYRGSTGYGEVFRNLNVEDSNGGEIDDVAQGAKYLIDRGLVDPKRIAIGGGSHGGTMTGYAVVRYPQLFAAAMELFGVLDRELFVYRTNPSSSVRWMMKMGGTPEEKPEVYKKANVLLSVDKVQAPILILHGENDPQVPPIESAEFAKALKANHKTHFYFTYPGELHGFSQPAHRLDA</sequence>
<dbReference type="PANTHER" id="PTHR42776:SF27">
    <property type="entry name" value="DIPEPTIDYL PEPTIDASE FAMILY MEMBER 6"/>
    <property type="match status" value="1"/>
</dbReference>
<dbReference type="EMBL" id="CP002482">
    <property type="protein sequence ID" value="ADW71218.1"/>
    <property type="molecule type" value="Genomic_DNA"/>
</dbReference>
<dbReference type="SUPFAM" id="SSF53474">
    <property type="entry name" value="alpha/beta-Hydrolases"/>
    <property type="match status" value="1"/>
</dbReference>
<name>E8X6R8_GRATM</name>
<dbReference type="InterPro" id="IPR029058">
    <property type="entry name" value="AB_hydrolase_fold"/>
</dbReference>
<evidence type="ECO:0000256" key="3">
    <source>
        <dbReference type="SAM" id="MobiDB-lite"/>
    </source>
</evidence>
<organism evidence="7">
    <name type="scientific">Granulicella tundricola (strain ATCC BAA-1859 / DSM 23138 / MP5ACTX9)</name>
    <dbReference type="NCBI Taxonomy" id="1198114"/>
    <lineage>
        <taxon>Bacteria</taxon>
        <taxon>Pseudomonadati</taxon>
        <taxon>Acidobacteriota</taxon>
        <taxon>Terriglobia</taxon>
        <taxon>Terriglobales</taxon>
        <taxon>Acidobacteriaceae</taxon>
        <taxon>Granulicella</taxon>
    </lineage>
</organism>
<geneLocation type="plasmid" evidence="6 7">
    <name>pACIX902</name>
</geneLocation>
<feature type="region of interest" description="Disordered" evidence="3">
    <location>
        <begin position="113"/>
        <end position="134"/>
    </location>
</feature>
<keyword evidence="6" id="KW-0614">Plasmid</keyword>
<dbReference type="Pfam" id="PF07676">
    <property type="entry name" value="PD40"/>
    <property type="match status" value="3"/>
</dbReference>
<dbReference type="Gene3D" id="3.40.50.1820">
    <property type="entry name" value="alpha/beta hydrolase"/>
    <property type="match status" value="1"/>
</dbReference>
<dbReference type="GO" id="GO:0004252">
    <property type="term" value="F:serine-type endopeptidase activity"/>
    <property type="evidence" value="ECO:0007669"/>
    <property type="project" value="InterPro"/>
</dbReference>
<evidence type="ECO:0000256" key="2">
    <source>
        <dbReference type="ARBA" id="ARBA00022825"/>
    </source>
</evidence>
<dbReference type="InterPro" id="IPR011659">
    <property type="entry name" value="WD40"/>
</dbReference>
<dbReference type="KEGG" id="acm:AciX9_3942"/>
<feature type="domain" description="Peptidase S9 prolyl oligopeptidase catalytic" evidence="5">
    <location>
        <begin position="425"/>
        <end position="619"/>
    </location>
</feature>
<dbReference type="Pfam" id="PF00326">
    <property type="entry name" value="Peptidase_S9"/>
    <property type="match status" value="1"/>
</dbReference>
<dbReference type="Proteomes" id="UP000000343">
    <property type="component" value="Plasmid pACIX902"/>
</dbReference>
<evidence type="ECO:0000256" key="4">
    <source>
        <dbReference type="SAM" id="SignalP"/>
    </source>
</evidence>